<accession>A0A0N0RFQ7</accession>
<evidence type="ECO:0000313" key="3">
    <source>
        <dbReference type="Proteomes" id="UP000037784"/>
    </source>
</evidence>
<feature type="domain" description="Cytochrome c-552/4" evidence="1">
    <location>
        <begin position="52"/>
        <end position="157"/>
    </location>
</feature>
<keyword evidence="3" id="KW-1185">Reference proteome</keyword>
<dbReference type="EMBL" id="BBZA01000196">
    <property type="protein sequence ID" value="GAP63834.1"/>
    <property type="molecule type" value="Genomic_DNA"/>
</dbReference>
<dbReference type="RefSeq" id="WP_054493621.1">
    <property type="nucleotide sequence ID" value="NZ_BBZA01000196.1"/>
</dbReference>
<dbReference type="Gene3D" id="1.10.1130.10">
    <property type="entry name" value="Flavocytochrome C3, Chain A"/>
    <property type="match status" value="1"/>
</dbReference>
<gene>
    <name evidence="2" type="ORF">ARMA_2257</name>
</gene>
<dbReference type="InParanoid" id="A0A0N0RFQ7"/>
<dbReference type="Pfam" id="PF13435">
    <property type="entry name" value="Cytochrome_C554"/>
    <property type="match status" value="1"/>
</dbReference>
<dbReference type="InterPro" id="IPR036280">
    <property type="entry name" value="Multihaem_cyt_sf"/>
</dbReference>
<dbReference type="Proteomes" id="UP000037784">
    <property type="component" value="Unassembled WGS sequence"/>
</dbReference>
<reference evidence="3" key="2">
    <citation type="submission" date="2015-08" db="EMBL/GenBank/DDBJ databases">
        <title>Draft Genome Sequence of a Heterotrophic Facultative Anaerobic Bacterium Ardenticatena maritima Strain 110S.</title>
        <authorList>
            <person name="Kawaichi S."/>
            <person name="Yoshida T."/>
            <person name="Sako Y."/>
            <person name="Nakamura R."/>
        </authorList>
    </citation>
    <scope>NUCLEOTIDE SEQUENCE [LARGE SCALE GENOMIC DNA]</scope>
    <source>
        <strain evidence="3">110S</strain>
    </source>
</reference>
<proteinExistence type="predicted"/>
<evidence type="ECO:0000259" key="1">
    <source>
        <dbReference type="Pfam" id="PF13435"/>
    </source>
</evidence>
<comment type="caution">
    <text evidence="2">The sequence shown here is derived from an EMBL/GenBank/DDBJ whole genome shotgun (WGS) entry which is preliminary data.</text>
</comment>
<dbReference type="AlphaFoldDB" id="A0A0N0RFQ7"/>
<dbReference type="InterPro" id="IPR023155">
    <property type="entry name" value="Cyt_c-552/4"/>
</dbReference>
<dbReference type="SUPFAM" id="SSF48695">
    <property type="entry name" value="Multiheme cytochromes"/>
    <property type="match status" value="1"/>
</dbReference>
<name>A0A0N0RFQ7_9CHLR</name>
<sequence length="565" mass="60400">MWRTWCTAFGWFAVLLCVCVGGVVWLAQPTPAQPASAALPFFDTGDFAGSGTCEACHNGLVDEAGTPVGIPDDWRATMMANSARDPLWQARVSVEVSRTLAISPTIEATCARCHTPMASAQAAVSGETVALLGDGFLNPDHPLHAAALDGVSCTLCHQIISDTFAAPGDGNFVIDTGTSPPDRLLYGPFDNVLADPMRQMVGFTPVLGEQMEDAALCGTCHNLTTTTVRADGTPTGHQFPEQRTYDEWEASAFGDGVGDDDQSCQACHMPPAEGSVPLASIPNDLPPRAPFHRHTFTGANVFMLRILRDHADTLGVPASVEQMNRAITESLGFLQSETAHLHVQTALVSDTLVLTVTVQNLTGHKFPSGYPSRRAWLHVVVSDTTGAPIFESGAPLPDGRIAGNDADQNAAQFEPHYTLITDTTQVQVYESIMQDADGNVTYTLLRAATYAKDNRLLPRGFDKANAPAEIGVYGAAQSDTDFVGGSDRVVYRLPGNGDALYQVRVALLYQTLAAPFADDVLATETPQSAAWRALYETADRQPVVIAEARGVAARYQTWLPLAVSP</sequence>
<evidence type="ECO:0000313" key="2">
    <source>
        <dbReference type="EMBL" id="GAP63834.1"/>
    </source>
</evidence>
<dbReference type="OrthoDB" id="9779283at2"/>
<protein>
    <recommendedName>
        <fullName evidence="1">Cytochrome c-552/4 domain-containing protein</fullName>
    </recommendedName>
</protein>
<reference evidence="2 3" key="1">
    <citation type="journal article" date="2015" name="Genome Announc.">
        <title>Draft Genome Sequence of a Heterotrophic Facultative Anaerobic Thermophilic Bacterium, Ardenticatena maritima Strain 110ST.</title>
        <authorList>
            <person name="Kawaichi S."/>
            <person name="Yoshida T."/>
            <person name="Sako Y."/>
            <person name="Nakamura R."/>
        </authorList>
    </citation>
    <scope>NUCLEOTIDE SEQUENCE [LARGE SCALE GENOMIC DNA]</scope>
    <source>
        <strain evidence="2 3">110S</strain>
    </source>
</reference>
<organism evidence="2 3">
    <name type="scientific">Ardenticatena maritima</name>
    <dbReference type="NCBI Taxonomy" id="872965"/>
    <lineage>
        <taxon>Bacteria</taxon>
        <taxon>Bacillati</taxon>
        <taxon>Chloroflexota</taxon>
        <taxon>Ardenticatenia</taxon>
        <taxon>Ardenticatenales</taxon>
        <taxon>Ardenticatenaceae</taxon>
        <taxon>Ardenticatena</taxon>
    </lineage>
</organism>